<evidence type="ECO:0000313" key="2">
    <source>
        <dbReference type="EMBL" id="OEH79883.1"/>
    </source>
</evidence>
<keyword evidence="3" id="KW-1185">Reference proteome</keyword>
<gene>
    <name evidence="2" type="ORF">cyc_06542</name>
</gene>
<reference evidence="2 3" key="1">
    <citation type="journal article" date="2016" name="BMC Genomics">
        <title>Comparative genomics reveals Cyclospora cayetanensis possesses coccidia-like metabolism and invasion components but unique surface antigens.</title>
        <authorList>
            <person name="Liu S."/>
            <person name="Wang L."/>
            <person name="Zheng H."/>
            <person name="Xu Z."/>
            <person name="Roellig D.M."/>
            <person name="Li N."/>
            <person name="Frace M.A."/>
            <person name="Tang K."/>
            <person name="Arrowood M.J."/>
            <person name="Moss D.M."/>
            <person name="Zhang L."/>
            <person name="Feng Y."/>
            <person name="Xiao L."/>
        </authorList>
    </citation>
    <scope>NUCLEOTIDE SEQUENCE [LARGE SCALE GENOMIC DNA]</scope>
    <source>
        <strain evidence="2 3">CHN_HEN01</strain>
    </source>
</reference>
<dbReference type="AlphaFoldDB" id="A0A1D3D8Z0"/>
<comment type="caution">
    <text evidence="2">The sequence shown here is derived from an EMBL/GenBank/DDBJ whole genome shotgun (WGS) entry which is preliminary data.</text>
</comment>
<name>A0A1D3D8Z0_9EIME</name>
<feature type="region of interest" description="Disordered" evidence="1">
    <location>
        <begin position="818"/>
        <end position="855"/>
    </location>
</feature>
<dbReference type="VEuPathDB" id="ToxoDB:cyc_06542"/>
<sequence length="910" mass="101868">MVFSDSVDGKGRVSASAAAKGKAPYRIKFVASAAAAAKTQAGEDTKKPKGARTVLIGLQSLTERDTLLKHILYLADKWRSRPSVPDFLYRPPCQQQLSLLQKQLHSATRSLFLSQLAAIVRESARRNAWEVFMRLRSAAAAATANAERRMAGVSRGALLLQQWLRLRSRQDQAWAMQGLRLHALVQNQQQQAAAVVATLAAGHLQMATHRLEVGRQLLKYTLERLFERQLHGALRRLRSFHLGEAVKKQTEKGRAQQLYYTLQRLQHRRLQAALMKMRKAVLHRRLQQRALQQLLQHMRLQRLKWGWHQLMLHVSSQQRAGYVDSQKALLLVCLCIRARMRSSLRQLQHHTAVAKLAEKSRICSNMQQVNERLLVSVSRIPLQRGAMILGMSLQQFLQQQLSWAFCSWRAKVQEDKRRLRCAHLLVLLLRAKQHKLMHDAFSSLRNNLLHHRELYRQKMRAAWLLGLLLKELQLQRIRSAWLRWQQPLSQDAPRKALRCIASVVERAQFRKLREALSKIQQMHESGRNMRCFLRMQMLLQLATWIQVQLLKQRALGFSALRSHAAALAACSATAAEAAAEQATLTLRHCFDAEKPARVSALAAAAASARLQHLLDMSSDLMDKQQPSSLMWKEDPDQKPFIYIPPVFRNCHGAAGAPSAADAAASSGSPELYDFHVVPSLQSQETCDDEDAFQLSYGSTNPALLRPSPRNPPYSSGCLSRSLDKGVNDTLFLESPFEASSTELAGMCQSNAHNSAESPTQTPILHPSVTLSHETQPHVSSYLGGSKVLDSTGFAVHEAELDSLLQRLHQTANTLQSVVEYPNSRSRSPEPPQGGGSQRASSEAAAHAVRGRQASVLRQEMTSYQVPTSRHDVIPAMPFYSSCPSAVNDPLSPSTPPSCCDCTTTPVTPPW</sequence>
<dbReference type="InParanoid" id="A0A1D3D8Z0"/>
<protein>
    <submittedName>
        <fullName evidence="2">Uncharacterized protein</fullName>
    </submittedName>
</protein>
<proteinExistence type="predicted"/>
<evidence type="ECO:0000313" key="3">
    <source>
        <dbReference type="Proteomes" id="UP000095192"/>
    </source>
</evidence>
<evidence type="ECO:0000256" key="1">
    <source>
        <dbReference type="SAM" id="MobiDB-lite"/>
    </source>
</evidence>
<organism evidence="2 3">
    <name type="scientific">Cyclospora cayetanensis</name>
    <dbReference type="NCBI Taxonomy" id="88456"/>
    <lineage>
        <taxon>Eukaryota</taxon>
        <taxon>Sar</taxon>
        <taxon>Alveolata</taxon>
        <taxon>Apicomplexa</taxon>
        <taxon>Conoidasida</taxon>
        <taxon>Coccidia</taxon>
        <taxon>Eucoccidiorida</taxon>
        <taxon>Eimeriorina</taxon>
        <taxon>Eimeriidae</taxon>
        <taxon>Cyclospora</taxon>
    </lineage>
</organism>
<dbReference type="VEuPathDB" id="ToxoDB:LOC34622681"/>
<accession>A0A1D3D8Z0</accession>
<dbReference type="Proteomes" id="UP000095192">
    <property type="component" value="Unassembled WGS sequence"/>
</dbReference>
<dbReference type="EMBL" id="JROU02000254">
    <property type="protein sequence ID" value="OEH79883.1"/>
    <property type="molecule type" value="Genomic_DNA"/>
</dbReference>